<reference evidence="3" key="1">
    <citation type="submission" date="2021-04" db="EMBL/GenBank/DDBJ databases">
        <title>Biosynthetic gene clusters of Dactylosporangioum roseum.</title>
        <authorList>
            <person name="Hartkoorn R.C."/>
            <person name="Beaudoing E."/>
            <person name="Hot D."/>
            <person name="Moureu S."/>
        </authorList>
    </citation>
    <scope>NUCLEOTIDE SEQUENCE</scope>
    <source>
        <strain evidence="3">NRRL B-16295</strain>
    </source>
</reference>
<dbReference type="PANTHER" id="PTHR45527:SF1">
    <property type="entry name" value="FATTY ACID SYNTHASE"/>
    <property type="match status" value="1"/>
</dbReference>
<organism evidence="3 4">
    <name type="scientific">Dactylosporangium roseum</name>
    <dbReference type="NCBI Taxonomy" id="47989"/>
    <lineage>
        <taxon>Bacteria</taxon>
        <taxon>Bacillati</taxon>
        <taxon>Actinomycetota</taxon>
        <taxon>Actinomycetes</taxon>
        <taxon>Micromonosporales</taxon>
        <taxon>Micromonosporaceae</taxon>
        <taxon>Dactylosporangium</taxon>
    </lineage>
</organism>
<evidence type="ECO:0000259" key="2">
    <source>
        <dbReference type="Pfam" id="PF13193"/>
    </source>
</evidence>
<proteinExistence type="predicted"/>
<dbReference type="NCBIfam" id="TIGR01733">
    <property type="entry name" value="AA-adenyl-dom"/>
    <property type="match status" value="1"/>
</dbReference>
<feature type="domain" description="AMP-dependent synthetase/ligase" evidence="1">
    <location>
        <begin position="13"/>
        <end position="355"/>
    </location>
</feature>
<keyword evidence="4" id="KW-1185">Reference proteome</keyword>
<dbReference type="PROSITE" id="PS00455">
    <property type="entry name" value="AMP_BINDING"/>
    <property type="match status" value="1"/>
</dbReference>
<dbReference type="Pfam" id="PF13193">
    <property type="entry name" value="AMP-binding_C"/>
    <property type="match status" value="1"/>
</dbReference>
<dbReference type="EMBL" id="CP073721">
    <property type="protein sequence ID" value="UWZ39323.1"/>
    <property type="molecule type" value="Genomic_DNA"/>
</dbReference>
<dbReference type="Pfam" id="PF00501">
    <property type="entry name" value="AMP-binding"/>
    <property type="match status" value="1"/>
</dbReference>
<feature type="domain" description="AMP-binding enzyme C-terminal" evidence="2">
    <location>
        <begin position="415"/>
        <end position="489"/>
    </location>
</feature>
<protein>
    <submittedName>
        <fullName evidence="3">Amino acid adenylation domain-containing protein</fullName>
    </submittedName>
</protein>
<name>A0ABY5ZB47_9ACTN</name>
<dbReference type="InterPro" id="IPR020845">
    <property type="entry name" value="AMP-binding_CS"/>
</dbReference>
<dbReference type="Proteomes" id="UP001058271">
    <property type="component" value="Chromosome"/>
</dbReference>
<dbReference type="Gene3D" id="3.30.300.30">
    <property type="match status" value="1"/>
</dbReference>
<evidence type="ECO:0000259" key="1">
    <source>
        <dbReference type="Pfam" id="PF00501"/>
    </source>
</evidence>
<dbReference type="InterPro" id="IPR045851">
    <property type="entry name" value="AMP-bd_C_sf"/>
</dbReference>
<evidence type="ECO:0000313" key="3">
    <source>
        <dbReference type="EMBL" id="UWZ39323.1"/>
    </source>
</evidence>
<sequence>MPTRHPIHVAVDRLAAASPDDIGLIHGTERTSYRTLAAAGDAYAHLLTSWGVRPGGIVALLLPRSAQLVAVQLGVLKCGAAYTGIDPRWPAARIESILGQLDVPVVVGDTTDSVAGRPVHGVVPRPLAAVAADAVPFRSPGVALDDPATVFFTSGTTGVSKGVVTTHRAVTRMFGHGGLAGFGRGHVTPQAAPLPWDMYAFELWGQLTVGGTCVLVAEDHLMPRRLRTLITDAAVDTLWLTTSLFNLFVDEDIDSFAGLRRIYVGGEKQSPSHVAAFLRRFPGIPVWNGYGPAENCMLSTLHRMTLADTERPGGIPLGSAVPGTTVVVIRDDGSPAAPGETGEILVTGTGLATGYVNDDRLTREKFVQIEVDGRPEHAYRTGDLGKFDEDGVLHYLDRIDRQIKLHGNRIELGDIESAARRIGAIRMCAAVAVTGGEGQVDHIALYYTTGEDGPAPRDVRRRLGDFLPAYAVPTAIERVVTLPITANGKVDLRALSERGRR</sequence>
<dbReference type="InterPro" id="IPR000873">
    <property type="entry name" value="AMP-dep_synth/lig_dom"/>
</dbReference>
<dbReference type="InterPro" id="IPR042099">
    <property type="entry name" value="ANL_N_sf"/>
</dbReference>
<dbReference type="PANTHER" id="PTHR45527">
    <property type="entry name" value="NONRIBOSOMAL PEPTIDE SYNTHETASE"/>
    <property type="match status" value="1"/>
</dbReference>
<dbReference type="Gene3D" id="3.40.50.12780">
    <property type="entry name" value="N-terminal domain of ligase-like"/>
    <property type="match status" value="1"/>
</dbReference>
<accession>A0ABY5ZB47</accession>
<evidence type="ECO:0000313" key="4">
    <source>
        <dbReference type="Proteomes" id="UP001058271"/>
    </source>
</evidence>
<dbReference type="InterPro" id="IPR025110">
    <property type="entry name" value="AMP-bd_C"/>
</dbReference>
<dbReference type="RefSeq" id="WP_260728722.1">
    <property type="nucleotide sequence ID" value="NZ_BAAABS010000056.1"/>
</dbReference>
<dbReference type="InterPro" id="IPR010071">
    <property type="entry name" value="AA_adenyl_dom"/>
</dbReference>
<gene>
    <name evidence="3" type="ORF">Drose_14415</name>
</gene>
<dbReference type="SUPFAM" id="SSF56801">
    <property type="entry name" value="Acetyl-CoA synthetase-like"/>
    <property type="match status" value="1"/>
</dbReference>